<organism evidence="7 8">
    <name type="scientific">Ferruginivarius sediminum</name>
    <dbReference type="NCBI Taxonomy" id="2661937"/>
    <lineage>
        <taxon>Bacteria</taxon>
        <taxon>Pseudomonadati</taxon>
        <taxon>Pseudomonadota</taxon>
        <taxon>Alphaproteobacteria</taxon>
        <taxon>Rhodospirillales</taxon>
        <taxon>Rhodospirillaceae</taxon>
        <taxon>Ferruginivarius</taxon>
    </lineage>
</organism>
<dbReference type="InterPro" id="IPR036249">
    <property type="entry name" value="Thioredoxin-like_sf"/>
</dbReference>
<name>A0A369TBC8_9PROT</name>
<dbReference type="AlphaFoldDB" id="A0A369TBC8"/>
<dbReference type="PANTHER" id="PTHR12151">
    <property type="entry name" value="ELECTRON TRANSPORT PROTIN SCO1/SENC FAMILY MEMBER"/>
    <property type="match status" value="1"/>
</dbReference>
<evidence type="ECO:0000256" key="3">
    <source>
        <dbReference type="PIRSR" id="PIRSR603782-1"/>
    </source>
</evidence>
<keyword evidence="4" id="KW-1015">Disulfide bond</keyword>
<feature type="binding site" evidence="3">
    <location>
        <position position="164"/>
    </location>
    <ligand>
        <name>Cu cation</name>
        <dbReference type="ChEBI" id="CHEBI:23378"/>
    </ligand>
</feature>
<dbReference type="GO" id="GO:0046872">
    <property type="term" value="F:metal ion binding"/>
    <property type="evidence" value="ECO:0007669"/>
    <property type="project" value="UniProtKB-KW"/>
</dbReference>
<evidence type="ECO:0000259" key="6">
    <source>
        <dbReference type="PROSITE" id="PS51352"/>
    </source>
</evidence>
<gene>
    <name evidence="7" type="ORF">DRB17_05630</name>
</gene>
<protein>
    <submittedName>
        <fullName evidence="7">SCO family protein</fullName>
    </submittedName>
</protein>
<dbReference type="RefSeq" id="WP_114581216.1">
    <property type="nucleotide sequence ID" value="NZ_QPMH01000004.1"/>
</dbReference>
<keyword evidence="8" id="KW-1185">Reference proteome</keyword>
<dbReference type="InterPro" id="IPR003782">
    <property type="entry name" value="SCO1/SenC"/>
</dbReference>
<evidence type="ECO:0000313" key="8">
    <source>
        <dbReference type="Proteomes" id="UP000253941"/>
    </source>
</evidence>
<feature type="domain" description="Thioredoxin" evidence="6">
    <location>
        <begin position="33"/>
        <end position="199"/>
    </location>
</feature>
<feature type="binding site" evidence="3">
    <location>
        <position position="71"/>
    </location>
    <ligand>
        <name>Cu cation</name>
        <dbReference type="ChEBI" id="CHEBI:23378"/>
    </ligand>
</feature>
<dbReference type="InterPro" id="IPR013766">
    <property type="entry name" value="Thioredoxin_domain"/>
</dbReference>
<dbReference type="SUPFAM" id="SSF52833">
    <property type="entry name" value="Thioredoxin-like"/>
    <property type="match status" value="1"/>
</dbReference>
<evidence type="ECO:0000313" key="7">
    <source>
        <dbReference type="EMBL" id="RDD62641.1"/>
    </source>
</evidence>
<keyword evidence="3" id="KW-0479">Metal-binding</keyword>
<evidence type="ECO:0000256" key="5">
    <source>
        <dbReference type="SAM" id="Phobius"/>
    </source>
</evidence>
<sequence>MIRSIRLWLGTALVAFALSGAIVIYFTAQDPVKAESRIGGPFELVNTEGETVTDEDFEGQYTLIYFGYTYCPDVCPTTLLHITRALNLLEESAPAKVEKITPIFITVDPERDTVEQMRTYVTNFHPSLVGLTGNDEQIAKVARRFKVTYWRVKGGVNSEYTMAHSGYTFVMGPDGDYIDRFDHRVQAKEIADAMDTLIEG</sequence>
<evidence type="ECO:0000256" key="2">
    <source>
        <dbReference type="ARBA" id="ARBA00023008"/>
    </source>
</evidence>
<dbReference type="FunFam" id="3.40.30.10:FF:000013">
    <property type="entry name" value="Blast:Protein SCO1 homolog, mitochondrial"/>
    <property type="match status" value="1"/>
</dbReference>
<feature type="disulfide bond" description="Redox-active" evidence="4">
    <location>
        <begin position="71"/>
        <end position="75"/>
    </location>
</feature>
<dbReference type="EMBL" id="QPMH01000004">
    <property type="protein sequence ID" value="RDD62641.1"/>
    <property type="molecule type" value="Genomic_DNA"/>
</dbReference>
<keyword evidence="5" id="KW-1133">Transmembrane helix</keyword>
<dbReference type="PROSITE" id="PS51352">
    <property type="entry name" value="THIOREDOXIN_2"/>
    <property type="match status" value="1"/>
</dbReference>
<dbReference type="PANTHER" id="PTHR12151:SF25">
    <property type="entry name" value="LINALOOL DEHYDRATASE_ISOMERASE DOMAIN-CONTAINING PROTEIN"/>
    <property type="match status" value="1"/>
</dbReference>
<feature type="binding site" evidence="3">
    <location>
        <position position="75"/>
    </location>
    <ligand>
        <name>Cu cation</name>
        <dbReference type="ChEBI" id="CHEBI:23378"/>
    </ligand>
</feature>
<comment type="caution">
    <text evidence="7">The sequence shown here is derived from an EMBL/GenBank/DDBJ whole genome shotgun (WGS) entry which is preliminary data.</text>
</comment>
<keyword evidence="2 3" id="KW-0186">Copper</keyword>
<dbReference type="CDD" id="cd02968">
    <property type="entry name" value="SCO"/>
    <property type="match status" value="1"/>
</dbReference>
<evidence type="ECO:0000256" key="4">
    <source>
        <dbReference type="PIRSR" id="PIRSR603782-2"/>
    </source>
</evidence>
<feature type="transmembrane region" description="Helical" evidence="5">
    <location>
        <begin position="7"/>
        <end position="28"/>
    </location>
</feature>
<keyword evidence="5" id="KW-0812">Transmembrane</keyword>
<reference evidence="7 8" key="1">
    <citation type="submission" date="2018-07" db="EMBL/GenBank/DDBJ databases">
        <title>Venubactetium sediminum gen. nov., sp. nov., isolated from a marine solar saltern.</title>
        <authorList>
            <person name="Wang S."/>
        </authorList>
    </citation>
    <scope>NUCLEOTIDE SEQUENCE [LARGE SCALE GENOMIC DNA]</scope>
    <source>
        <strain evidence="7 8">WD2A32</strain>
    </source>
</reference>
<evidence type="ECO:0000256" key="1">
    <source>
        <dbReference type="ARBA" id="ARBA00010996"/>
    </source>
</evidence>
<dbReference type="Pfam" id="PF02630">
    <property type="entry name" value="SCO1-SenC"/>
    <property type="match status" value="1"/>
</dbReference>
<dbReference type="Gene3D" id="3.40.30.10">
    <property type="entry name" value="Glutaredoxin"/>
    <property type="match status" value="1"/>
</dbReference>
<proteinExistence type="inferred from homology"/>
<comment type="similarity">
    <text evidence="1">Belongs to the SCO1/2 family.</text>
</comment>
<dbReference type="Proteomes" id="UP000253941">
    <property type="component" value="Unassembled WGS sequence"/>
</dbReference>
<keyword evidence="5" id="KW-0472">Membrane</keyword>
<accession>A0A369TBC8</accession>